<dbReference type="EMBL" id="JBHTEE010000001">
    <property type="protein sequence ID" value="MFC7604525.1"/>
    <property type="molecule type" value="Genomic_DNA"/>
</dbReference>
<feature type="domain" description="Tyr recombinase" evidence="5">
    <location>
        <begin position="19"/>
        <end position="184"/>
    </location>
</feature>
<evidence type="ECO:0000256" key="4">
    <source>
        <dbReference type="SAM" id="MobiDB-lite"/>
    </source>
</evidence>
<feature type="region of interest" description="Disordered" evidence="4">
    <location>
        <begin position="1"/>
        <end position="41"/>
    </location>
</feature>
<dbReference type="InterPro" id="IPR002104">
    <property type="entry name" value="Integrase_catalytic"/>
</dbReference>
<dbReference type="InterPro" id="IPR013762">
    <property type="entry name" value="Integrase-like_cat_sf"/>
</dbReference>
<accession>A0ABW2T757</accession>
<dbReference type="Gene3D" id="1.10.443.10">
    <property type="entry name" value="Intergrase catalytic core"/>
    <property type="match status" value="1"/>
</dbReference>
<keyword evidence="2" id="KW-0238">DNA-binding</keyword>
<dbReference type="Proteomes" id="UP001596514">
    <property type="component" value="Unassembled WGS sequence"/>
</dbReference>
<sequence>MRRGWRAAAGPASRRRPGPAPRPHARPAGGVRRRAAPPLDKLTPEHLNQAYSTMLESGLSPSTVLKVHRVLSRALKIAVRRSKVAKNVATLIDAPVANDPDLVFATRHGKPMERSEDYKAWKALLKRAGVRDARLHDARHTAGTLLVEQSVHIRVVQEILGHARVTTTERYTHVAGALMQDASTRMGAALRGDG</sequence>
<dbReference type="SUPFAM" id="SSF56349">
    <property type="entry name" value="DNA breaking-rejoining enzymes"/>
    <property type="match status" value="1"/>
</dbReference>
<dbReference type="InterPro" id="IPR011010">
    <property type="entry name" value="DNA_brk_join_enz"/>
</dbReference>
<evidence type="ECO:0000313" key="6">
    <source>
        <dbReference type="EMBL" id="MFC7604525.1"/>
    </source>
</evidence>
<keyword evidence="3" id="KW-0233">DNA recombination</keyword>
<name>A0ABW2T757_9ACTN</name>
<gene>
    <name evidence="6" type="ORF">ACFQVD_30890</name>
</gene>
<proteinExistence type="inferred from homology"/>
<protein>
    <submittedName>
        <fullName evidence="6">Tyrosine-type recombinase/integrase</fullName>
    </submittedName>
</protein>
<evidence type="ECO:0000256" key="2">
    <source>
        <dbReference type="ARBA" id="ARBA00023125"/>
    </source>
</evidence>
<comment type="caution">
    <text evidence="6">The sequence shown here is derived from an EMBL/GenBank/DDBJ whole genome shotgun (WGS) entry which is preliminary data.</text>
</comment>
<keyword evidence="7" id="KW-1185">Reference proteome</keyword>
<organism evidence="6 7">
    <name type="scientific">Streptosporangium amethystogenes subsp. fukuiense</name>
    <dbReference type="NCBI Taxonomy" id="698418"/>
    <lineage>
        <taxon>Bacteria</taxon>
        <taxon>Bacillati</taxon>
        <taxon>Actinomycetota</taxon>
        <taxon>Actinomycetes</taxon>
        <taxon>Streptosporangiales</taxon>
        <taxon>Streptosporangiaceae</taxon>
        <taxon>Streptosporangium</taxon>
    </lineage>
</organism>
<dbReference type="RefSeq" id="WP_386272774.1">
    <property type="nucleotide sequence ID" value="NZ_JBHSIJ010000002.1"/>
</dbReference>
<evidence type="ECO:0000313" key="7">
    <source>
        <dbReference type="Proteomes" id="UP001596514"/>
    </source>
</evidence>
<dbReference type="PANTHER" id="PTHR30349">
    <property type="entry name" value="PHAGE INTEGRASE-RELATED"/>
    <property type="match status" value="1"/>
</dbReference>
<reference evidence="7" key="1">
    <citation type="journal article" date="2019" name="Int. J. Syst. Evol. Microbiol.">
        <title>The Global Catalogue of Microorganisms (GCM) 10K type strain sequencing project: providing services to taxonomists for standard genome sequencing and annotation.</title>
        <authorList>
            <consortium name="The Broad Institute Genomics Platform"/>
            <consortium name="The Broad Institute Genome Sequencing Center for Infectious Disease"/>
            <person name="Wu L."/>
            <person name="Ma J."/>
        </authorList>
    </citation>
    <scope>NUCLEOTIDE SEQUENCE [LARGE SCALE GENOMIC DNA]</scope>
    <source>
        <strain evidence="7">JCM 10083</strain>
    </source>
</reference>
<evidence type="ECO:0000256" key="3">
    <source>
        <dbReference type="ARBA" id="ARBA00023172"/>
    </source>
</evidence>
<dbReference type="PANTHER" id="PTHR30349:SF41">
    <property type="entry name" value="INTEGRASE_RECOMBINASE PROTEIN MJ0367-RELATED"/>
    <property type="match status" value="1"/>
</dbReference>
<evidence type="ECO:0000259" key="5">
    <source>
        <dbReference type="PROSITE" id="PS51898"/>
    </source>
</evidence>
<comment type="similarity">
    <text evidence="1">Belongs to the 'phage' integrase family.</text>
</comment>
<dbReference type="PROSITE" id="PS51898">
    <property type="entry name" value="TYR_RECOMBINASE"/>
    <property type="match status" value="1"/>
</dbReference>
<dbReference type="InterPro" id="IPR050090">
    <property type="entry name" value="Tyrosine_recombinase_XerCD"/>
</dbReference>
<evidence type="ECO:0000256" key="1">
    <source>
        <dbReference type="ARBA" id="ARBA00008857"/>
    </source>
</evidence>
<dbReference type="Pfam" id="PF00589">
    <property type="entry name" value="Phage_integrase"/>
    <property type="match status" value="1"/>
</dbReference>
<feature type="compositionally biased region" description="Low complexity" evidence="4">
    <location>
        <begin position="1"/>
        <end position="12"/>
    </location>
</feature>